<feature type="region of interest" description="Disordered" evidence="1">
    <location>
        <begin position="29"/>
        <end position="57"/>
    </location>
</feature>
<evidence type="ECO:0000313" key="2">
    <source>
        <dbReference type="EMBL" id="CAL1356329.1"/>
    </source>
</evidence>
<dbReference type="AlphaFoldDB" id="A0AAV2CJ96"/>
<gene>
    <name evidence="2" type="ORF">LTRI10_LOCUS4038</name>
</gene>
<accession>A0AAV2CJ96</accession>
<evidence type="ECO:0000256" key="1">
    <source>
        <dbReference type="SAM" id="MobiDB-lite"/>
    </source>
</evidence>
<name>A0AAV2CJ96_9ROSI</name>
<organism evidence="2 3">
    <name type="scientific">Linum trigynum</name>
    <dbReference type="NCBI Taxonomy" id="586398"/>
    <lineage>
        <taxon>Eukaryota</taxon>
        <taxon>Viridiplantae</taxon>
        <taxon>Streptophyta</taxon>
        <taxon>Embryophyta</taxon>
        <taxon>Tracheophyta</taxon>
        <taxon>Spermatophyta</taxon>
        <taxon>Magnoliopsida</taxon>
        <taxon>eudicotyledons</taxon>
        <taxon>Gunneridae</taxon>
        <taxon>Pentapetalae</taxon>
        <taxon>rosids</taxon>
        <taxon>fabids</taxon>
        <taxon>Malpighiales</taxon>
        <taxon>Linaceae</taxon>
        <taxon>Linum</taxon>
    </lineage>
</organism>
<sequence length="143" mass="16041">MHVIHPPQHKSDNYHLEALTSSTLGSLKLESVNDGGVDSPNAPQPPTSAIEETKAGAEEEEAIYKKPHSGKCGKDYFDPNIISIFRKSLRELFPSHPSHLKKPAKEKDRVILYFTSLRGVRKTYEDNCYLRVILKGVGVRVDE</sequence>
<reference evidence="2 3" key="1">
    <citation type="submission" date="2024-04" db="EMBL/GenBank/DDBJ databases">
        <authorList>
            <person name="Fracassetti M."/>
        </authorList>
    </citation>
    <scope>NUCLEOTIDE SEQUENCE [LARGE SCALE GENOMIC DNA]</scope>
</reference>
<dbReference type="PANTHER" id="PTHR45669">
    <property type="entry name" value="GLUTAREDOXIN DOMAIN-CONTAINING CYSTEINE-RICH PROTEIN CG12206-RELATED"/>
    <property type="match status" value="1"/>
</dbReference>
<proteinExistence type="predicted"/>
<evidence type="ECO:0000313" key="3">
    <source>
        <dbReference type="Proteomes" id="UP001497516"/>
    </source>
</evidence>
<protein>
    <submittedName>
        <fullName evidence="2">Uncharacterized protein</fullName>
    </submittedName>
</protein>
<dbReference type="EMBL" id="OZ034813">
    <property type="protein sequence ID" value="CAL1356329.1"/>
    <property type="molecule type" value="Genomic_DNA"/>
</dbReference>
<keyword evidence="3" id="KW-1185">Reference proteome</keyword>
<dbReference type="Proteomes" id="UP001497516">
    <property type="component" value="Chromosome 1"/>
</dbReference>
<dbReference type="PANTHER" id="PTHR45669:SF30">
    <property type="entry name" value="OS04G0641300 PROTEIN"/>
    <property type="match status" value="1"/>
</dbReference>